<gene>
    <name evidence="3" type="ORF">AB835_02020</name>
</gene>
<comment type="caution">
    <text evidence="3">The sequence shown here is derived from an EMBL/GenBank/DDBJ whole genome shotgun (WGS) entry which is preliminary data.</text>
</comment>
<reference evidence="3 4" key="1">
    <citation type="journal article" date="2016" name="Appl. Environ. Microbiol.">
        <title>Lack of Overt Genome Reduction in the Bryostatin-Producing Bryozoan Symbiont "Candidatus Endobugula sertula".</title>
        <authorList>
            <person name="Miller I.J."/>
            <person name="Vanee N."/>
            <person name="Fong S.S."/>
            <person name="Lim-Fong G.E."/>
            <person name="Kwan J.C."/>
        </authorList>
    </citation>
    <scope>NUCLEOTIDE SEQUENCE [LARGE SCALE GENOMIC DNA]</scope>
    <source>
        <strain evidence="3">AB1-4</strain>
    </source>
</reference>
<name>A0A1D2QSY7_9GAMM</name>
<dbReference type="STRING" id="62101.AB835_02020"/>
<evidence type="ECO:0000256" key="1">
    <source>
        <dbReference type="ARBA" id="ARBA00044755"/>
    </source>
</evidence>
<evidence type="ECO:0000256" key="2">
    <source>
        <dbReference type="SAM" id="MobiDB-lite"/>
    </source>
</evidence>
<evidence type="ECO:0000313" key="4">
    <source>
        <dbReference type="Proteomes" id="UP000242502"/>
    </source>
</evidence>
<dbReference type="PANTHER" id="PTHR35024:SF4">
    <property type="entry name" value="POLYMER-FORMING CYTOSKELETAL PROTEIN"/>
    <property type="match status" value="1"/>
</dbReference>
<evidence type="ECO:0000313" key="3">
    <source>
        <dbReference type="EMBL" id="ODS24673.1"/>
    </source>
</evidence>
<dbReference type="Pfam" id="PF04519">
    <property type="entry name" value="Bactofilin"/>
    <property type="match status" value="1"/>
</dbReference>
<dbReference type="InterPro" id="IPR007607">
    <property type="entry name" value="BacA/B"/>
</dbReference>
<accession>A0A1D2QSY7</accession>
<dbReference type="Proteomes" id="UP000242502">
    <property type="component" value="Unassembled WGS sequence"/>
</dbReference>
<dbReference type="AlphaFoldDB" id="A0A1D2QSY7"/>
<feature type="region of interest" description="Disordered" evidence="2">
    <location>
        <begin position="129"/>
        <end position="156"/>
    </location>
</feature>
<dbReference type="EMBL" id="MDLC01000005">
    <property type="protein sequence ID" value="ODS24673.1"/>
    <property type="molecule type" value="Genomic_DNA"/>
</dbReference>
<proteinExistence type="inferred from homology"/>
<dbReference type="PANTHER" id="PTHR35024">
    <property type="entry name" value="HYPOTHETICAL CYTOSOLIC PROTEIN"/>
    <property type="match status" value="1"/>
</dbReference>
<organism evidence="3 4">
    <name type="scientific">Candidatus Endobugula sertula</name>
    <name type="common">Bugula neritina bacterial symbiont</name>
    <dbReference type="NCBI Taxonomy" id="62101"/>
    <lineage>
        <taxon>Bacteria</taxon>
        <taxon>Pseudomonadati</taxon>
        <taxon>Pseudomonadota</taxon>
        <taxon>Gammaproteobacteria</taxon>
        <taxon>Cellvibrionales</taxon>
        <taxon>Cellvibrionaceae</taxon>
        <taxon>Candidatus Endobugula</taxon>
    </lineage>
</organism>
<sequence length="156" mass="16267">MFSKKNKKTAFAAGGTTLISKNTEIIGDVHFSGTLMIEGHVKGNVYAVDSEGAQARVLESGCVEGEIRVPTLVINGKVTGDVFSSKHVELASKTSISGNVHYVLIEMVKGAQVNGKLVYTDGSTVVSSKPPKNIDKTSPVLPPKSSNIAPGVVGKA</sequence>
<comment type="similarity">
    <text evidence="1">Belongs to the bactofilin family.</text>
</comment>
<protein>
    <submittedName>
        <fullName evidence="3">Cell shape-determining protein CcmA</fullName>
    </submittedName>
</protein>